<dbReference type="PANTHER" id="PTHR43757">
    <property type="entry name" value="AMINOMETHYLTRANSFERASE"/>
    <property type="match status" value="1"/>
</dbReference>
<keyword evidence="5" id="KW-0808">Transferase</keyword>
<sequence length="373" mass="41016">MLNWTQHPQFKIKQMKQSRLHSSHAQLGATFEEATGWEMPAHYGDVAAEYRAVREAVGLADLSHRGKIRVTGDDRVKWLQSVISNDILPLQPGQGRYSSFLTHKGKMLTYFRVYMQADAVMLEDVGEIGETTYQALRKFLLYGTKAKMENCVESRGLLLVSGPKAADVIKAAFGSDVADLKPINFISATIGGQTALIIRTEETGEQDYEVMIPADGLVVAWERLMDAGKPYGIEPIGSQAREALRIEAGIPKAGPELNEEIVPPEANLESKAFSLTKGCYPGQEVVARMDTYGNVRRHLVGLVLKDSTIPPPKAKLFSGDREVGWISSAVRSPKLGQIIALGFPLRDFSKPGTELTVEVEGKKLDAKVHPLPF</sequence>
<feature type="domain" description="Aminomethyltransferase C-terminal" evidence="4">
    <location>
        <begin position="297"/>
        <end position="373"/>
    </location>
</feature>
<dbReference type="GO" id="GO:0032259">
    <property type="term" value="P:methylation"/>
    <property type="evidence" value="ECO:0007669"/>
    <property type="project" value="UniProtKB-KW"/>
</dbReference>
<dbReference type="InterPro" id="IPR017703">
    <property type="entry name" value="YgfZ/GCV_T_CS"/>
</dbReference>
<dbReference type="InterPro" id="IPR028896">
    <property type="entry name" value="GcvT/YgfZ/DmdA"/>
</dbReference>
<dbReference type="Pfam" id="PF01571">
    <property type="entry name" value="GCV_T"/>
    <property type="match status" value="1"/>
</dbReference>
<keyword evidence="1" id="KW-0809">Transit peptide</keyword>
<dbReference type="GO" id="GO:0004047">
    <property type="term" value="F:aminomethyltransferase activity"/>
    <property type="evidence" value="ECO:0007669"/>
    <property type="project" value="UniProtKB-EC"/>
</dbReference>
<dbReference type="KEGG" id="nmv:NITMOv2_0944"/>
<dbReference type="InterPro" id="IPR006222">
    <property type="entry name" value="GCVT_N"/>
</dbReference>
<dbReference type="InterPro" id="IPR027266">
    <property type="entry name" value="TrmE/GcvT-like"/>
</dbReference>
<dbReference type="PANTHER" id="PTHR43757:SF2">
    <property type="entry name" value="AMINOMETHYLTRANSFERASE, MITOCHONDRIAL"/>
    <property type="match status" value="1"/>
</dbReference>
<organism evidence="5 6">
    <name type="scientific">Nitrospira moscoviensis</name>
    <dbReference type="NCBI Taxonomy" id="42253"/>
    <lineage>
        <taxon>Bacteria</taxon>
        <taxon>Pseudomonadati</taxon>
        <taxon>Nitrospirota</taxon>
        <taxon>Nitrospiria</taxon>
        <taxon>Nitrospirales</taxon>
        <taxon>Nitrospiraceae</taxon>
        <taxon>Nitrospira</taxon>
    </lineage>
</organism>
<evidence type="ECO:0000256" key="1">
    <source>
        <dbReference type="ARBA" id="ARBA00022946"/>
    </source>
</evidence>
<accession>A0A0K2G8U3</accession>
<gene>
    <name evidence="5" type="ORF">NITMOv2_0944</name>
</gene>
<dbReference type="EC" id="2.1.2.10" evidence="5"/>
<dbReference type="Proteomes" id="UP000069205">
    <property type="component" value="Chromosome"/>
</dbReference>
<name>A0A0K2G8U3_NITMO</name>
<evidence type="ECO:0000259" key="4">
    <source>
        <dbReference type="Pfam" id="PF08669"/>
    </source>
</evidence>
<dbReference type="SUPFAM" id="SSF101790">
    <property type="entry name" value="Aminomethyltransferase beta-barrel domain"/>
    <property type="match status" value="1"/>
</dbReference>
<evidence type="ECO:0000313" key="6">
    <source>
        <dbReference type="Proteomes" id="UP000069205"/>
    </source>
</evidence>
<feature type="domain" description="GCVT N-terminal" evidence="3">
    <location>
        <begin position="20"/>
        <end position="269"/>
    </location>
</feature>
<dbReference type="AlphaFoldDB" id="A0A0K2G8U3"/>
<dbReference type="Gene3D" id="3.30.1360.120">
    <property type="entry name" value="Probable tRNA modification gtpase trme, domain 1"/>
    <property type="match status" value="1"/>
</dbReference>
<keyword evidence="5" id="KW-0489">Methyltransferase</keyword>
<dbReference type="GO" id="GO:0008168">
    <property type="term" value="F:methyltransferase activity"/>
    <property type="evidence" value="ECO:0007669"/>
    <property type="project" value="UniProtKB-KW"/>
</dbReference>
<keyword evidence="6" id="KW-1185">Reference proteome</keyword>
<reference evidence="5 6" key="1">
    <citation type="journal article" date="2015" name="Proc. Natl. Acad. Sci. U.S.A.">
        <title>Expanded metabolic versatility of ubiquitous nitrite-oxidizing bacteria from the genus Nitrospira.</title>
        <authorList>
            <person name="Koch H."/>
            <person name="Lucker S."/>
            <person name="Albertsen M."/>
            <person name="Kitzinger K."/>
            <person name="Herbold C."/>
            <person name="Spieck E."/>
            <person name="Nielsen P.H."/>
            <person name="Wagner M."/>
            <person name="Daims H."/>
        </authorList>
    </citation>
    <scope>NUCLEOTIDE SEQUENCE [LARGE SCALE GENOMIC DNA]</scope>
    <source>
        <strain evidence="5 6">NSP M-1</strain>
    </source>
</reference>
<dbReference type="InterPro" id="IPR029043">
    <property type="entry name" value="GcvT/YgfZ_C"/>
</dbReference>
<dbReference type="PIRSF" id="PIRSF006487">
    <property type="entry name" value="GcvT"/>
    <property type="match status" value="1"/>
</dbReference>
<dbReference type="Pfam" id="PF08669">
    <property type="entry name" value="GCV_T_C"/>
    <property type="match status" value="1"/>
</dbReference>
<evidence type="ECO:0000259" key="3">
    <source>
        <dbReference type="Pfam" id="PF01571"/>
    </source>
</evidence>
<dbReference type="STRING" id="42253.NITMOv2_0944"/>
<dbReference type="NCBIfam" id="TIGR03317">
    <property type="entry name" value="ygfZ_signature"/>
    <property type="match status" value="1"/>
</dbReference>
<protein>
    <submittedName>
        <fullName evidence="5">Putative Aminomethyltransferase, glycine cleavage system T protein</fullName>
        <ecNumber evidence="5">2.1.2.10</ecNumber>
    </submittedName>
</protein>
<dbReference type="PATRIC" id="fig|42253.5.peg.926"/>
<dbReference type="InterPro" id="IPR013977">
    <property type="entry name" value="GcvT_C"/>
</dbReference>
<evidence type="ECO:0000256" key="2">
    <source>
        <dbReference type="PIRSR" id="PIRSR006487-1"/>
    </source>
</evidence>
<proteinExistence type="predicted"/>
<dbReference type="EMBL" id="CP011801">
    <property type="protein sequence ID" value="ALA57378.1"/>
    <property type="molecule type" value="Genomic_DNA"/>
</dbReference>
<evidence type="ECO:0000313" key="5">
    <source>
        <dbReference type="EMBL" id="ALA57378.1"/>
    </source>
</evidence>
<feature type="binding site" evidence="2">
    <location>
        <position position="209"/>
    </location>
    <ligand>
        <name>substrate</name>
    </ligand>
</feature>
<dbReference type="SUPFAM" id="SSF103025">
    <property type="entry name" value="Folate-binding domain"/>
    <property type="match status" value="1"/>
</dbReference>